<feature type="region of interest" description="Disordered" evidence="1">
    <location>
        <begin position="402"/>
        <end position="422"/>
    </location>
</feature>
<gene>
    <name evidence="2" type="ORF">CUR178_07380</name>
</gene>
<feature type="region of interest" description="Disordered" evidence="1">
    <location>
        <begin position="1"/>
        <end position="66"/>
    </location>
</feature>
<evidence type="ECO:0000313" key="3">
    <source>
        <dbReference type="Proteomes" id="UP000674179"/>
    </source>
</evidence>
<feature type="region of interest" description="Disordered" evidence="1">
    <location>
        <begin position="179"/>
        <end position="204"/>
    </location>
</feature>
<feature type="region of interest" description="Disordered" evidence="1">
    <location>
        <begin position="531"/>
        <end position="599"/>
    </location>
</feature>
<evidence type="ECO:0000256" key="1">
    <source>
        <dbReference type="SAM" id="MobiDB-lite"/>
    </source>
</evidence>
<dbReference type="KEGG" id="lenr:94174534"/>
<dbReference type="OrthoDB" id="267647at2759"/>
<feature type="compositionally biased region" description="Basic and acidic residues" evidence="1">
    <location>
        <begin position="491"/>
        <end position="500"/>
    </location>
</feature>
<feature type="compositionally biased region" description="Basic residues" evidence="1">
    <location>
        <begin position="466"/>
        <end position="479"/>
    </location>
</feature>
<feature type="region of interest" description="Disordered" evidence="1">
    <location>
        <begin position="434"/>
        <end position="506"/>
    </location>
</feature>
<reference evidence="2 3" key="1">
    <citation type="submission" date="2021-02" db="EMBL/GenBank/DDBJ databases">
        <title>Leishmania (Mundinia) enrietti genome sequencing and assembly.</title>
        <authorList>
            <person name="Almutairi H."/>
            <person name="Gatherer D."/>
        </authorList>
    </citation>
    <scope>NUCLEOTIDE SEQUENCE [LARGE SCALE GENOMIC DNA]</scope>
    <source>
        <strain evidence="2">CUR178</strain>
    </source>
</reference>
<accession>A0A836H3Q9</accession>
<feature type="compositionally biased region" description="Pro residues" evidence="1">
    <location>
        <begin position="1"/>
        <end position="13"/>
    </location>
</feature>
<dbReference type="Proteomes" id="UP000674179">
    <property type="component" value="Chromosome 10"/>
</dbReference>
<comment type="caution">
    <text evidence="2">The sequence shown here is derived from an EMBL/GenBank/DDBJ whole genome shotgun (WGS) entry which is preliminary data.</text>
</comment>
<feature type="compositionally biased region" description="Polar residues" evidence="1">
    <location>
        <begin position="1013"/>
        <end position="1034"/>
    </location>
</feature>
<feature type="compositionally biased region" description="Low complexity" evidence="1">
    <location>
        <begin position="453"/>
        <end position="465"/>
    </location>
</feature>
<feature type="compositionally biased region" description="Polar residues" evidence="1">
    <location>
        <begin position="250"/>
        <end position="262"/>
    </location>
</feature>
<feature type="region of interest" description="Disordered" evidence="1">
    <location>
        <begin position="1009"/>
        <end position="1071"/>
    </location>
</feature>
<dbReference type="AlphaFoldDB" id="A0A836H3Q9"/>
<feature type="compositionally biased region" description="Pro residues" evidence="1">
    <location>
        <begin position="338"/>
        <end position="348"/>
    </location>
</feature>
<feature type="compositionally biased region" description="Low complexity" evidence="1">
    <location>
        <begin position="942"/>
        <end position="952"/>
    </location>
</feature>
<feature type="compositionally biased region" description="Polar residues" evidence="1">
    <location>
        <begin position="531"/>
        <end position="542"/>
    </location>
</feature>
<dbReference type="GeneID" id="94174534"/>
<keyword evidence="3" id="KW-1185">Reference proteome</keyword>
<feature type="compositionally biased region" description="Polar residues" evidence="1">
    <location>
        <begin position="315"/>
        <end position="328"/>
    </location>
</feature>
<feature type="compositionally biased region" description="Low complexity" evidence="1">
    <location>
        <begin position="140"/>
        <end position="151"/>
    </location>
</feature>
<feature type="compositionally biased region" description="Low complexity" evidence="1">
    <location>
        <begin position="733"/>
        <end position="755"/>
    </location>
</feature>
<feature type="compositionally biased region" description="Low complexity" evidence="1">
    <location>
        <begin position="868"/>
        <end position="878"/>
    </location>
</feature>
<protein>
    <submittedName>
        <fullName evidence="2">Uncharacterized protein</fullName>
    </submittedName>
</protein>
<feature type="compositionally biased region" description="Basic residues" evidence="1">
    <location>
        <begin position="884"/>
        <end position="895"/>
    </location>
</feature>
<feature type="region of interest" description="Disordered" evidence="1">
    <location>
        <begin position="301"/>
        <end position="351"/>
    </location>
</feature>
<feature type="compositionally biased region" description="Low complexity" evidence="1">
    <location>
        <begin position="550"/>
        <end position="559"/>
    </location>
</feature>
<proteinExistence type="predicted"/>
<feature type="region of interest" description="Disordered" evidence="1">
    <location>
        <begin position="131"/>
        <end position="151"/>
    </location>
</feature>
<evidence type="ECO:0000313" key="2">
    <source>
        <dbReference type="EMBL" id="KAG5484224.1"/>
    </source>
</evidence>
<sequence>MASAPHMPPPPPAGLNHSEHVEAAPPMRLQGSHATGEVASDGKSLLDPRPSHVMKASSRSSSDRAERMWCPAELSASSVAGLHQPEHKRFMGAPALALQPTPSLWIQHTTDAPASAAPLSSFSTPCSLLGEGVGDGGENHSSISSRRSSHSASHTSSHYLIAIQRDLEAIVRLQQQQLQERGVSLPSEASTTESVPRARIGAEQTPAAASAISTHQHFTASVDKANSVMHLESIERAKQTWLEGEVTTHASLRQQQPQQALSHSRHAHLAVGSAGAHNTNACGAAQQLSLGPWQLSSQGTSGTLLSLPPHEVSGLSISAGTGVSVTHHQPQQQQQQQPQPPPPPPSSSPIPASLVEYQRYLMQLEHQQRQHREVLRRHRKQRKEMMAAAQRKATLISVPVSTATPPRQRTGVGVAMGDRRDRSPPLAMMMQAMRQRRGDGRGIDGVDTWYGDTSSSATSTAASSAKRQRSLNSQKRRHQVTASPTAAAAPSRDRSGDRRASRSRSLRAEGAGLLAAAPAGVPAVALIDASTRSSYRRSTPQLGQRRGADARNSTANSSSRRPHPHQWLTAGAKKGDGQRLAPKASPLIVDSPSRPVPPAPGPTDAALLPAYTDAAMPTGPQSSPVEAFADALLMDASGTVPTGGGGGVSSVGPLPAPAPPPLMAMHGAAGTAVTAVGGRAAKPSPIIFSIASSGAVVTHPGHVGDALRSEVEVAPAAEQTARYHRSREHQRAMGSKSSPTTMTTTTPASSAGSSPSRERGMLAVRAEGGARTRRGNGSADPGVTSPAYSRHRQLSHIAEPIFLQSDNNFHWRVARRRSRGVATTIAAAEVPHSHPDGQRRHRYHLDRHYRSMEGISSTIPEHGTGTPRSSRYRYNSSSTARQPKQLRRSPRHPRRNACGADARGDRHSWGIKHPVDTSGQRAVSPGGGSEAHRHVTGRGGSRDAAATAGAASNDSPAGRGAVSRRAHLRPLPSSRSAAAVWQDVKLMWAPAPTAHAPFAAAYHYHPHPCPPTSRGQPQRSSSAFAVTNDSNARVNSADGASAAAMRETGASRAPARGGIAAPSAPSPLSAAISHTTERKASASAPLLCMTDSLIGAALRDVLQVCRARQREVAREVTRRRYQLPPTGVVGAASSAIVL</sequence>
<feature type="region of interest" description="Disordered" evidence="1">
    <location>
        <begin position="714"/>
        <end position="787"/>
    </location>
</feature>
<feature type="region of interest" description="Disordered" evidence="1">
    <location>
        <begin position="851"/>
        <end position="964"/>
    </location>
</feature>
<name>A0A836H3Q9_LEIEN</name>
<feature type="compositionally biased region" description="Low complexity" evidence="1">
    <location>
        <begin position="481"/>
        <end position="490"/>
    </location>
</feature>
<feature type="region of interest" description="Disordered" evidence="1">
    <location>
        <begin position="250"/>
        <end position="270"/>
    </location>
</feature>
<dbReference type="EMBL" id="JAFHKP010000010">
    <property type="protein sequence ID" value="KAG5484224.1"/>
    <property type="molecule type" value="Genomic_DNA"/>
</dbReference>
<organism evidence="2 3">
    <name type="scientific">Leishmania enriettii</name>
    <dbReference type="NCBI Taxonomy" id="5663"/>
    <lineage>
        <taxon>Eukaryota</taxon>
        <taxon>Discoba</taxon>
        <taxon>Euglenozoa</taxon>
        <taxon>Kinetoplastea</taxon>
        <taxon>Metakinetoplastina</taxon>
        <taxon>Trypanosomatida</taxon>
        <taxon>Trypanosomatidae</taxon>
        <taxon>Leishmaniinae</taxon>
        <taxon>Leishmania</taxon>
    </lineage>
</organism>
<feature type="compositionally biased region" description="Low complexity" evidence="1">
    <location>
        <begin position="1050"/>
        <end position="1071"/>
    </location>
</feature>
<dbReference type="RefSeq" id="XP_067695112.1">
    <property type="nucleotide sequence ID" value="XM_067839024.1"/>
</dbReference>